<dbReference type="PANTHER" id="PTHR10340">
    <property type="entry name" value="SPHINGOMYELIN PHOSPHODIESTERASE"/>
    <property type="match status" value="1"/>
</dbReference>
<feature type="compositionally biased region" description="Basic and acidic residues" evidence="13">
    <location>
        <begin position="503"/>
        <end position="512"/>
    </location>
</feature>
<dbReference type="KEGG" id="maj:MAA_04005"/>
<comment type="function">
    <text evidence="12">Catalyzes the hydrolysis of inorganic polyphosphate (polyP) chains of many hundreds of phosphate residues into shorter lengths.</text>
</comment>
<feature type="domain" description="Calcineurin-like phosphoesterase" evidence="15">
    <location>
        <begin position="118"/>
        <end position="339"/>
    </location>
</feature>
<dbReference type="Proteomes" id="UP000002498">
    <property type="component" value="Unassembled WGS sequence"/>
</dbReference>
<dbReference type="OrthoDB" id="348678at2759"/>
<protein>
    <recommendedName>
        <fullName evidence="4 12">Endopolyphosphatase</fullName>
        <ecNumber evidence="3 12">3.6.1.10</ecNumber>
    </recommendedName>
</protein>
<dbReference type="GO" id="GO:0004309">
    <property type="term" value="F:exopolyphosphatase activity"/>
    <property type="evidence" value="ECO:0007669"/>
    <property type="project" value="TreeGrafter"/>
</dbReference>
<evidence type="ECO:0000256" key="12">
    <source>
        <dbReference type="PIRNR" id="PIRNR027093"/>
    </source>
</evidence>
<feature type="signal peptide" evidence="14">
    <location>
        <begin position="1"/>
        <end position="22"/>
    </location>
</feature>
<feature type="region of interest" description="Disordered" evidence="13">
    <location>
        <begin position="624"/>
        <end position="651"/>
    </location>
</feature>
<keyword evidence="14" id="KW-0732">Signal</keyword>
<keyword evidence="17" id="KW-1185">Reference proteome</keyword>
<evidence type="ECO:0000256" key="11">
    <source>
        <dbReference type="ARBA" id="ARBA00023180"/>
    </source>
</evidence>
<sequence length="677" mass="77162">MPCPAFWLQAQTFLALSCGVISSPILGDLPQKTLQYESQPHQELQSRKLNGRFLHITGSLPSHPTLLPFLATSIYSQENHSDFHPDEFYKPHTSTEDGIACHRGNGMAGTYGAEKTDCDSPFSLVDATFQWIQENIKDDIDFVIWTGDTARHDSDEAHPRTDKTVLDSNKVVTDKIIKTFSSPEGKLEVPIIPTFGNNDFLPHNIMYPGPNHWFAAYGEIWDRFIPEEQRHSFQFGGWFHVDVIPGKLTVFSLNTMYFFDRNAAVDGCALPSEPGYKHMEWLRVQLDLMRQTGTKAILMGHVPPARTDSKQNWDETCWQRYTLWLQKYRDVVVASLFGHMNIDHFLLSDTKDIDLDVAAGQSPAARSVFRKSINESELSAQGKEDYLQELRDIWGDIPGSAIEVLNEEDDHAEVETGKKEKKKGFKKIGGKYAERYQLSFISPSVVPNYFPSLRVFEYNVTGLENATVWKEKNAMEKVQSTENLELRSVSIKKNKKGKKGKKGKEGKQKPKDPNLIIPDDPPKTALPGPAYYPQQFTLTGYTQYFANLTHINNDQPELDGIEGSKWHDGNHGDKKPKHKPAQPRKFQFEVEYSTFDDKQFKLKDLTVRSYLHLAYRMGQRSKNNEIAEGDGGSGDVDADKKKKKKKNKENKEKNKTWLHWLNFAFVSAVSEDDLEEM</sequence>
<evidence type="ECO:0000256" key="2">
    <source>
        <dbReference type="ARBA" id="ARBA00010399"/>
    </source>
</evidence>
<dbReference type="GO" id="GO:0005774">
    <property type="term" value="C:vacuolar membrane"/>
    <property type="evidence" value="ECO:0007669"/>
    <property type="project" value="UniProtKB-SubCell"/>
</dbReference>
<dbReference type="InterPro" id="IPR012358">
    <property type="entry name" value="EndopolyPtase_N1"/>
</dbReference>
<dbReference type="GO" id="GO:0000324">
    <property type="term" value="C:fungal-type vacuole"/>
    <property type="evidence" value="ECO:0007669"/>
    <property type="project" value="TreeGrafter"/>
</dbReference>
<feature type="compositionally biased region" description="Basic and acidic residues" evidence="13">
    <location>
        <begin position="562"/>
        <end position="573"/>
    </location>
</feature>
<keyword evidence="11" id="KW-0325">Glycoprotein</keyword>
<feature type="region of interest" description="Disordered" evidence="13">
    <location>
        <begin position="486"/>
        <end position="529"/>
    </location>
</feature>
<comment type="caution">
    <text evidence="16">The sequence shown here is derived from an EMBL/GenBank/DDBJ whole genome shotgun (WGS) entry which is preliminary data.</text>
</comment>
<evidence type="ECO:0000313" key="16">
    <source>
        <dbReference type="EMBL" id="EFZ00228.1"/>
    </source>
</evidence>
<evidence type="ECO:0000256" key="10">
    <source>
        <dbReference type="ARBA" id="ARBA00023136"/>
    </source>
</evidence>
<accession>E9EVF6</accession>
<dbReference type="GeneID" id="19258291"/>
<evidence type="ECO:0000256" key="4">
    <source>
        <dbReference type="ARBA" id="ARBA00014458"/>
    </source>
</evidence>
<keyword evidence="9" id="KW-1133">Transmembrane helix</keyword>
<dbReference type="GO" id="GO:0006798">
    <property type="term" value="P:polyphosphate catabolic process"/>
    <property type="evidence" value="ECO:0007669"/>
    <property type="project" value="TreeGrafter"/>
</dbReference>
<organism evidence="16 17">
    <name type="scientific">Metarhizium robertsii (strain ARSEF 23 / ATCC MYA-3075)</name>
    <name type="common">Metarhizium anisopliae (strain ARSEF 23)</name>
    <dbReference type="NCBI Taxonomy" id="655844"/>
    <lineage>
        <taxon>Eukaryota</taxon>
        <taxon>Fungi</taxon>
        <taxon>Dikarya</taxon>
        <taxon>Ascomycota</taxon>
        <taxon>Pezizomycotina</taxon>
        <taxon>Sordariomycetes</taxon>
        <taxon>Hypocreomycetidae</taxon>
        <taxon>Hypocreales</taxon>
        <taxon>Clavicipitaceae</taxon>
        <taxon>Metarhizium</taxon>
    </lineage>
</organism>
<evidence type="ECO:0000256" key="9">
    <source>
        <dbReference type="ARBA" id="ARBA00022989"/>
    </source>
</evidence>
<dbReference type="SUPFAM" id="SSF56300">
    <property type="entry name" value="Metallo-dependent phosphatases"/>
    <property type="match status" value="1"/>
</dbReference>
<proteinExistence type="inferred from homology"/>
<evidence type="ECO:0000256" key="13">
    <source>
        <dbReference type="SAM" id="MobiDB-lite"/>
    </source>
</evidence>
<dbReference type="AlphaFoldDB" id="E9EVF6"/>
<evidence type="ECO:0000256" key="7">
    <source>
        <dbReference type="ARBA" id="ARBA00022801"/>
    </source>
</evidence>
<evidence type="ECO:0000256" key="8">
    <source>
        <dbReference type="ARBA" id="ARBA00022968"/>
    </source>
</evidence>
<dbReference type="EC" id="3.6.1.10" evidence="3 12"/>
<evidence type="ECO:0000256" key="5">
    <source>
        <dbReference type="ARBA" id="ARBA00022554"/>
    </source>
</evidence>
<dbReference type="InterPro" id="IPR029052">
    <property type="entry name" value="Metallo-depent_PP-like"/>
</dbReference>
<feature type="region of interest" description="Disordered" evidence="13">
    <location>
        <begin position="556"/>
        <end position="581"/>
    </location>
</feature>
<dbReference type="EMBL" id="ADNJ02000005">
    <property type="protein sequence ID" value="EFZ00228.1"/>
    <property type="molecule type" value="Genomic_DNA"/>
</dbReference>
<keyword evidence="8" id="KW-0735">Signal-anchor</keyword>
<dbReference type="Pfam" id="PF00149">
    <property type="entry name" value="Metallophos"/>
    <property type="match status" value="1"/>
</dbReference>
<keyword evidence="7 12" id="KW-0378">Hydrolase</keyword>
<reference evidence="16 17" key="2">
    <citation type="journal article" date="2014" name="Proc. Natl. Acad. Sci. U.S.A.">
        <title>Trajectory and genomic determinants of fungal-pathogen speciation and host adaptation.</title>
        <authorList>
            <person name="Hu X."/>
            <person name="Xiao G."/>
            <person name="Zheng P."/>
            <person name="Shang Y."/>
            <person name="Su Y."/>
            <person name="Zhang X."/>
            <person name="Liu X."/>
            <person name="Zhan S."/>
            <person name="St Leger R.J."/>
            <person name="Wang C."/>
        </authorList>
    </citation>
    <scope>GENOME REANNOTATION</scope>
    <source>
        <strain evidence="17">ARSEF 23 / ATCC MYA-3075</strain>
    </source>
</reference>
<feature type="compositionally biased region" description="Basic residues" evidence="13">
    <location>
        <begin position="490"/>
        <end position="502"/>
    </location>
</feature>
<dbReference type="RefSeq" id="XP_007820194.1">
    <property type="nucleotide sequence ID" value="XM_007822003.1"/>
</dbReference>
<dbReference type="InterPro" id="IPR004843">
    <property type="entry name" value="Calcineurin-like_PHP"/>
</dbReference>
<name>E9EVF6_METRA</name>
<evidence type="ECO:0000256" key="6">
    <source>
        <dbReference type="ARBA" id="ARBA00022692"/>
    </source>
</evidence>
<comment type="similarity">
    <text evidence="2">Belongs to the endopolyphosphatase PPN1 family.</text>
</comment>
<dbReference type="Gene3D" id="3.60.21.10">
    <property type="match status" value="1"/>
</dbReference>
<comment type="catalytic activity">
    <reaction evidence="12">
        <text>[phosphate](n+1) + n H2O = (n+1) phosphate + n H(+)</text>
        <dbReference type="Rhea" id="RHEA:22452"/>
        <dbReference type="Rhea" id="RHEA-COMP:14280"/>
        <dbReference type="ChEBI" id="CHEBI:15377"/>
        <dbReference type="ChEBI" id="CHEBI:15378"/>
        <dbReference type="ChEBI" id="CHEBI:16838"/>
        <dbReference type="ChEBI" id="CHEBI:43474"/>
        <dbReference type="EC" id="3.6.1.10"/>
    </reaction>
</comment>
<keyword evidence="10 12" id="KW-0472">Membrane</keyword>
<feature type="chain" id="PRO_5003238882" description="Endopolyphosphatase" evidence="14">
    <location>
        <begin position="23"/>
        <end position="677"/>
    </location>
</feature>
<dbReference type="HOGENOM" id="CLU_013424_1_1_1"/>
<evidence type="ECO:0000313" key="17">
    <source>
        <dbReference type="Proteomes" id="UP000002498"/>
    </source>
</evidence>
<dbReference type="GO" id="GO:0008081">
    <property type="term" value="F:phosphoric diester hydrolase activity"/>
    <property type="evidence" value="ECO:0007669"/>
    <property type="project" value="TreeGrafter"/>
</dbReference>
<evidence type="ECO:0000256" key="3">
    <source>
        <dbReference type="ARBA" id="ARBA00012459"/>
    </source>
</evidence>
<evidence type="ECO:0000259" key="15">
    <source>
        <dbReference type="Pfam" id="PF00149"/>
    </source>
</evidence>
<gene>
    <name evidence="16" type="ORF">MAA_04005</name>
</gene>
<dbReference type="PIRSF" id="PIRSF027093">
    <property type="entry name" value="EndopolyPtase_N1"/>
    <property type="match status" value="1"/>
</dbReference>
<comment type="subcellular location">
    <subcellularLocation>
        <location evidence="1">Vacuole membrane</location>
        <topology evidence="1">Single-pass type II membrane protein</topology>
    </subcellularLocation>
</comment>
<keyword evidence="5 12" id="KW-0926">Vacuole</keyword>
<dbReference type="PANTHER" id="PTHR10340:SF55">
    <property type="entry name" value="ENDOPOLYPHOSPHATASE"/>
    <property type="match status" value="1"/>
</dbReference>
<evidence type="ECO:0000256" key="14">
    <source>
        <dbReference type="SAM" id="SignalP"/>
    </source>
</evidence>
<keyword evidence="6" id="KW-0812">Transmembrane</keyword>
<dbReference type="GO" id="GO:0000298">
    <property type="term" value="F:endopolyphosphatase activity"/>
    <property type="evidence" value="ECO:0007669"/>
    <property type="project" value="UniProtKB-EC"/>
</dbReference>
<reference evidence="16 17" key="1">
    <citation type="journal article" date="2011" name="PLoS Genet.">
        <title>Genome sequencing and comparative transcriptomics of the model entomopathogenic fungi Metarhizium anisopliae and M. acridum.</title>
        <authorList>
            <person name="Gao Q."/>
            <person name="Jin K."/>
            <person name="Ying S.H."/>
            <person name="Zhang Y."/>
            <person name="Xiao G."/>
            <person name="Shang Y."/>
            <person name="Duan Z."/>
            <person name="Hu X."/>
            <person name="Xie X.Q."/>
            <person name="Zhou G."/>
            <person name="Peng G."/>
            <person name="Luo Z."/>
            <person name="Huang W."/>
            <person name="Wang B."/>
            <person name="Fang W."/>
            <person name="Wang S."/>
            <person name="Zhong Y."/>
            <person name="Ma L.J."/>
            <person name="St Leger R.J."/>
            <person name="Zhao G.P."/>
            <person name="Pei Y."/>
            <person name="Feng M.G."/>
            <person name="Xia Y."/>
            <person name="Wang C."/>
        </authorList>
    </citation>
    <scope>NUCLEOTIDE SEQUENCE [LARGE SCALE GENOMIC DNA]</scope>
    <source>
        <strain evidence="17">ARSEF 23 / ATCC MYA-3075</strain>
    </source>
</reference>
<evidence type="ECO:0000256" key="1">
    <source>
        <dbReference type="ARBA" id="ARBA00004576"/>
    </source>
</evidence>